<comment type="cofactor">
    <cofactor evidence="1">
        <name>pantetheine 4'-phosphate</name>
        <dbReference type="ChEBI" id="CHEBI:47942"/>
    </cofactor>
</comment>
<dbReference type="PANTHER" id="PTHR45527:SF1">
    <property type="entry name" value="FATTY ACID SYNTHASE"/>
    <property type="match status" value="1"/>
</dbReference>
<dbReference type="CDD" id="cd05930">
    <property type="entry name" value="A_NRPS"/>
    <property type="match status" value="1"/>
</dbReference>
<keyword evidence="2" id="KW-0596">Phosphopantetheine</keyword>
<evidence type="ECO:0000313" key="5">
    <source>
        <dbReference type="EMBL" id="RCG13806.1"/>
    </source>
</evidence>
<dbReference type="GO" id="GO:0005737">
    <property type="term" value="C:cytoplasm"/>
    <property type="evidence" value="ECO:0007669"/>
    <property type="project" value="TreeGrafter"/>
</dbReference>
<dbReference type="SMART" id="SM00823">
    <property type="entry name" value="PKS_PP"/>
    <property type="match status" value="1"/>
</dbReference>
<dbReference type="Pfam" id="PF13193">
    <property type="entry name" value="AMP-binding_C"/>
    <property type="match status" value="1"/>
</dbReference>
<dbReference type="EMBL" id="QOIM01000046">
    <property type="protein sequence ID" value="RCG13806.1"/>
    <property type="molecule type" value="Genomic_DNA"/>
</dbReference>
<keyword evidence="3" id="KW-0597">Phosphoprotein</keyword>
<dbReference type="Gene3D" id="3.30.559.30">
    <property type="entry name" value="Nonribosomal peptide synthetase, condensation domain"/>
    <property type="match status" value="1"/>
</dbReference>
<evidence type="ECO:0000256" key="3">
    <source>
        <dbReference type="ARBA" id="ARBA00022553"/>
    </source>
</evidence>
<dbReference type="InterPro" id="IPR000873">
    <property type="entry name" value="AMP-dep_synth/lig_dom"/>
</dbReference>
<dbReference type="GO" id="GO:0017000">
    <property type="term" value="P:antibiotic biosynthetic process"/>
    <property type="evidence" value="ECO:0007669"/>
    <property type="project" value="UniProtKB-ARBA"/>
</dbReference>
<dbReference type="InterPro" id="IPR001242">
    <property type="entry name" value="Condensation_dom"/>
</dbReference>
<dbReference type="Gene3D" id="3.30.300.30">
    <property type="match status" value="1"/>
</dbReference>
<dbReference type="InterPro" id="IPR042099">
    <property type="entry name" value="ANL_N_sf"/>
</dbReference>
<dbReference type="NCBIfam" id="TIGR01733">
    <property type="entry name" value="AA-adenyl-dom"/>
    <property type="match status" value="1"/>
</dbReference>
<dbReference type="GO" id="GO:0008610">
    <property type="term" value="P:lipid biosynthetic process"/>
    <property type="evidence" value="ECO:0007669"/>
    <property type="project" value="UniProtKB-ARBA"/>
</dbReference>
<feature type="domain" description="Carrier" evidence="4">
    <location>
        <begin position="955"/>
        <end position="1034"/>
    </location>
</feature>
<dbReference type="Gene3D" id="3.30.559.10">
    <property type="entry name" value="Chloramphenicol acetyltransferase-like domain"/>
    <property type="match status" value="1"/>
</dbReference>
<dbReference type="InterPro" id="IPR036736">
    <property type="entry name" value="ACP-like_sf"/>
</dbReference>
<dbReference type="InterPro" id="IPR010071">
    <property type="entry name" value="AA_adenyl_dom"/>
</dbReference>
<name>A0A367E6W9_9ACTN</name>
<dbReference type="GO" id="GO:0044550">
    <property type="term" value="P:secondary metabolite biosynthetic process"/>
    <property type="evidence" value="ECO:0007669"/>
    <property type="project" value="TreeGrafter"/>
</dbReference>
<dbReference type="Pfam" id="PF00668">
    <property type="entry name" value="Condensation"/>
    <property type="match status" value="1"/>
</dbReference>
<protein>
    <submittedName>
        <fullName evidence="5">Non-ribosomal peptide synthetase</fullName>
    </submittedName>
</protein>
<dbReference type="InterPro" id="IPR020806">
    <property type="entry name" value="PKS_PP-bd"/>
</dbReference>
<evidence type="ECO:0000313" key="6">
    <source>
        <dbReference type="Proteomes" id="UP000253507"/>
    </source>
</evidence>
<evidence type="ECO:0000256" key="1">
    <source>
        <dbReference type="ARBA" id="ARBA00001957"/>
    </source>
</evidence>
<dbReference type="GO" id="GO:0043041">
    <property type="term" value="P:amino acid activation for nonribosomal peptide biosynthetic process"/>
    <property type="evidence" value="ECO:0007669"/>
    <property type="project" value="TreeGrafter"/>
</dbReference>
<proteinExistence type="predicted"/>
<dbReference type="Gene3D" id="1.10.1200.10">
    <property type="entry name" value="ACP-like"/>
    <property type="match status" value="1"/>
</dbReference>
<accession>A0A367E6W9</accession>
<gene>
    <name evidence="5" type="ORF">DQ392_30160</name>
</gene>
<dbReference type="Pfam" id="PF00550">
    <property type="entry name" value="PP-binding"/>
    <property type="match status" value="1"/>
</dbReference>
<sequence length="1035" mass="111056">MTSDGPATAPERKPASPKEQALWLLEEYVPGTGVNNLNTTFRVEGRLRHDIVRQTVAGLVRTYEVLRGVFKTEPGGLVREVLDAEEAAPEVLQADLSSAELIPWLTDFVARPFAPDGELLLRAAHVREGTADIVCIAVHHANFDGRSAALLLEEFVARYNALAAGTECGTQTVPAWQEQPARETSETFWRTKLEGVDASASPLWCAKPDPAVTTLAGDVLTRTLSPAARDAVKRMQQDLRAPESVVLTAAYGVLLASHGAGTDLTIGSPVNVRSPEAEAAIGYHANVVVLRTPVDRADSFRSFVRLNRREFFQAMAQADYSAERVIEYVPRAHASGRNSLFRYTFNYAPADTKAGFVIGGHPARQLMVETGTSKFDLEFFVTSTADALEVRAGFGVDVFDHEDIAMLLARYDELLVTLASRPDDAIGELPVWARRDHDVIGRANDTACPVRPDTLLEMLAATVSTAPETDRPAVVDGARSVGVRRLWAAAEATRGRLTAAGIGKGDVVALLARRGPELVAAVFGVWLCGAAYLPLDPDHPEERVSYQLDDSGAVIVLAGEDVAVPGDRVVLPLVHVDSVTPTQGTVLAQSPVSADDQAYLIYTSGSTGRPKGTRIRHGALANLVTHFADALDARGRSMLWVTTFSFDMSTLELFLPLGTGGTLVVAPDEARTQGTALAEALDRHDASVLSATPTTWRLVLDEVAGRLAGRTVIIGGEPLPAPLAGRLAATGCTLFNLYGPTEATVWSTGGTIKAGSEDTITVGTPIANTQVHVMTQDGAPLPLGVQGELCIAGAGLSLGYHNRPDLDAERFGEHPSCGRYYRTGDLARWTHDGQLEILGRMDRQVKLRGNRIELGEVEEVLLSHPDLTGAAVVLVGEPSADGALWAFVTAPEQPGIAARLWEHARGLLPAAATPNEFVVVDAFPMTGSDKVDYPALRRRAEGLRAARKTTDDVTDERTEHGDDLVVTLVGLYKTALDRGDLDADSNFFAHGGHSLLGVKLLQEVQSATQVRLKLKDLFDSPTPSGLARRLRAEMS</sequence>
<dbReference type="PROSITE" id="PS50075">
    <property type="entry name" value="CARRIER"/>
    <property type="match status" value="1"/>
</dbReference>
<dbReference type="AlphaFoldDB" id="A0A367E6W9"/>
<dbReference type="SUPFAM" id="SSF52777">
    <property type="entry name" value="CoA-dependent acyltransferases"/>
    <property type="match status" value="2"/>
</dbReference>
<dbReference type="InterPro" id="IPR045851">
    <property type="entry name" value="AMP-bd_C_sf"/>
</dbReference>
<dbReference type="Pfam" id="PF00501">
    <property type="entry name" value="AMP-binding"/>
    <property type="match status" value="1"/>
</dbReference>
<dbReference type="InterPro" id="IPR009081">
    <property type="entry name" value="PP-bd_ACP"/>
</dbReference>
<dbReference type="InterPro" id="IPR020845">
    <property type="entry name" value="AMP-binding_CS"/>
</dbReference>
<dbReference type="GO" id="GO:0003824">
    <property type="term" value="F:catalytic activity"/>
    <property type="evidence" value="ECO:0007669"/>
    <property type="project" value="InterPro"/>
</dbReference>
<dbReference type="PANTHER" id="PTHR45527">
    <property type="entry name" value="NONRIBOSOMAL PEPTIDE SYNTHETASE"/>
    <property type="match status" value="1"/>
</dbReference>
<dbReference type="GO" id="GO:0031177">
    <property type="term" value="F:phosphopantetheine binding"/>
    <property type="evidence" value="ECO:0007669"/>
    <property type="project" value="InterPro"/>
</dbReference>
<organism evidence="5 6">
    <name type="scientific">Streptomyces reniochalinae</name>
    <dbReference type="NCBI Taxonomy" id="2250578"/>
    <lineage>
        <taxon>Bacteria</taxon>
        <taxon>Bacillati</taxon>
        <taxon>Actinomycetota</taxon>
        <taxon>Actinomycetes</taxon>
        <taxon>Kitasatosporales</taxon>
        <taxon>Streptomycetaceae</taxon>
        <taxon>Streptomyces</taxon>
    </lineage>
</organism>
<dbReference type="SUPFAM" id="SSF56801">
    <property type="entry name" value="Acetyl-CoA synthetase-like"/>
    <property type="match status" value="1"/>
</dbReference>
<dbReference type="SUPFAM" id="SSF47336">
    <property type="entry name" value="ACP-like"/>
    <property type="match status" value="1"/>
</dbReference>
<dbReference type="InterPro" id="IPR025110">
    <property type="entry name" value="AMP-bd_C"/>
</dbReference>
<dbReference type="RefSeq" id="WP_114018897.1">
    <property type="nucleotide sequence ID" value="NZ_QOIM01000046.1"/>
</dbReference>
<evidence type="ECO:0000259" key="4">
    <source>
        <dbReference type="PROSITE" id="PS50075"/>
    </source>
</evidence>
<comment type="caution">
    <text evidence="5">The sequence shown here is derived from an EMBL/GenBank/DDBJ whole genome shotgun (WGS) entry which is preliminary data.</text>
</comment>
<dbReference type="PROSITE" id="PS00455">
    <property type="entry name" value="AMP_BINDING"/>
    <property type="match status" value="1"/>
</dbReference>
<dbReference type="InterPro" id="IPR023213">
    <property type="entry name" value="CAT-like_dom_sf"/>
</dbReference>
<reference evidence="5 6" key="1">
    <citation type="submission" date="2018-06" db="EMBL/GenBank/DDBJ databases">
        <title>Streptomyces reniochalinae sp. nov. and Streptomyces diacarnus sp. nov. from marine sponges.</title>
        <authorList>
            <person name="Li L."/>
        </authorList>
    </citation>
    <scope>NUCLEOTIDE SEQUENCE [LARGE SCALE GENOMIC DNA]</scope>
    <source>
        <strain evidence="5 6">LHW50302</strain>
    </source>
</reference>
<dbReference type="Gene3D" id="3.40.50.12780">
    <property type="entry name" value="N-terminal domain of ligase-like"/>
    <property type="match status" value="1"/>
</dbReference>
<dbReference type="OrthoDB" id="3671989at2"/>
<keyword evidence="6" id="KW-1185">Reference proteome</keyword>
<evidence type="ECO:0000256" key="2">
    <source>
        <dbReference type="ARBA" id="ARBA00022450"/>
    </source>
</evidence>
<dbReference type="Proteomes" id="UP000253507">
    <property type="component" value="Unassembled WGS sequence"/>
</dbReference>